<proteinExistence type="evidence at transcript level"/>
<name>D1LX75_SACKO</name>
<dbReference type="SUPFAM" id="SSF48726">
    <property type="entry name" value="Immunoglobulin"/>
    <property type="match status" value="1"/>
</dbReference>
<dbReference type="PANTHER" id="PTHR44170">
    <property type="entry name" value="PROTEIN SIDEKICK"/>
    <property type="match status" value="1"/>
</dbReference>
<keyword evidence="4" id="KW-1133">Transmembrane helix</keyword>
<dbReference type="EMBL" id="GU076052">
    <property type="protein sequence ID" value="ACY92581.1"/>
    <property type="molecule type" value="mRNA"/>
</dbReference>
<keyword evidence="2" id="KW-1015">Disulfide bond</keyword>
<dbReference type="PROSITE" id="PS50853">
    <property type="entry name" value="FN3"/>
    <property type="match status" value="1"/>
</dbReference>
<keyword evidence="1" id="KW-0677">Repeat</keyword>
<evidence type="ECO:0000259" key="6">
    <source>
        <dbReference type="PROSITE" id="PS50853"/>
    </source>
</evidence>
<accession>D1LX75</accession>
<evidence type="ECO:0000259" key="5">
    <source>
        <dbReference type="PROSITE" id="PS50835"/>
    </source>
</evidence>
<dbReference type="InterPro" id="IPR036116">
    <property type="entry name" value="FN3_sf"/>
</dbReference>
<dbReference type="InterPro" id="IPR003961">
    <property type="entry name" value="FN3_dom"/>
</dbReference>
<dbReference type="GO" id="GO:0098609">
    <property type="term" value="P:cell-cell adhesion"/>
    <property type="evidence" value="ECO:0007669"/>
    <property type="project" value="TreeGrafter"/>
</dbReference>
<reference evidence="7" key="1">
    <citation type="submission" date="2009-10" db="EMBL/GenBank/DDBJ databases">
        <authorList>
            <person name="Freeman R.M.Jr."/>
            <person name="Wu M.M."/>
            <person name="Gerhart J.J."/>
        </authorList>
    </citation>
    <scope>NUCLEOTIDE SEQUENCE</scope>
</reference>
<dbReference type="OrthoDB" id="10028801at2759"/>
<protein>
    <submittedName>
        <fullName evidence="7">Nephrin-like protein</fullName>
    </submittedName>
</protein>
<feature type="compositionally biased region" description="Low complexity" evidence="3">
    <location>
        <begin position="353"/>
        <end position="366"/>
    </location>
</feature>
<dbReference type="CDD" id="cd00063">
    <property type="entry name" value="FN3"/>
    <property type="match status" value="1"/>
</dbReference>
<keyword evidence="4" id="KW-0812">Transmembrane</keyword>
<dbReference type="InterPro" id="IPR013098">
    <property type="entry name" value="Ig_I-set"/>
</dbReference>
<feature type="domain" description="Ig-like" evidence="5">
    <location>
        <begin position="1"/>
        <end position="78"/>
    </location>
</feature>
<feature type="transmembrane region" description="Helical" evidence="4">
    <location>
        <begin position="185"/>
        <end position="210"/>
    </location>
</feature>
<dbReference type="InterPro" id="IPR013783">
    <property type="entry name" value="Ig-like_fold"/>
</dbReference>
<dbReference type="Pfam" id="PF00041">
    <property type="entry name" value="fn3"/>
    <property type="match status" value="1"/>
</dbReference>
<dbReference type="SUPFAM" id="SSF49265">
    <property type="entry name" value="Fibronectin type III"/>
    <property type="match status" value="1"/>
</dbReference>
<dbReference type="InterPro" id="IPR007110">
    <property type="entry name" value="Ig-like_dom"/>
</dbReference>
<feature type="domain" description="Fibronectin type-III" evidence="6">
    <location>
        <begin position="85"/>
        <end position="178"/>
    </location>
</feature>
<evidence type="ECO:0000256" key="3">
    <source>
        <dbReference type="SAM" id="MobiDB-lite"/>
    </source>
</evidence>
<evidence type="ECO:0000256" key="1">
    <source>
        <dbReference type="ARBA" id="ARBA00022737"/>
    </source>
</evidence>
<dbReference type="PROSITE" id="PS50835">
    <property type="entry name" value="IG_LIKE"/>
    <property type="match status" value="1"/>
</dbReference>
<dbReference type="Pfam" id="PF07679">
    <property type="entry name" value="I-set"/>
    <property type="match status" value="1"/>
</dbReference>
<feature type="region of interest" description="Disordered" evidence="3">
    <location>
        <begin position="265"/>
        <end position="380"/>
    </location>
</feature>
<evidence type="ECO:0000256" key="4">
    <source>
        <dbReference type="SAM" id="Phobius"/>
    </source>
</evidence>
<reference evidence="7" key="2">
    <citation type="submission" date="2009-11" db="EMBL/GenBank/DDBJ databases">
        <title>Mesoderm formation and patterning in the hemichordate Saccoglossus kowalevskii.</title>
        <authorList>
            <person name="Green S.A."/>
            <person name="Gerhart J."/>
            <person name="Lowe C.J."/>
        </authorList>
    </citation>
    <scope>NUCLEOTIDE SEQUENCE</scope>
</reference>
<feature type="non-terminal residue" evidence="7">
    <location>
        <position position="1"/>
    </location>
</feature>
<organism evidence="7">
    <name type="scientific">Saccoglossus kowalevskii</name>
    <name type="common">Acorn worm</name>
    <dbReference type="NCBI Taxonomy" id="10224"/>
    <lineage>
        <taxon>Eukaryota</taxon>
        <taxon>Metazoa</taxon>
        <taxon>Hemichordata</taxon>
        <taxon>Enteropneusta</taxon>
        <taxon>Harrimaniidae</taxon>
        <taxon>Saccoglossus</taxon>
    </lineage>
</organism>
<dbReference type="Gene3D" id="2.60.40.10">
    <property type="entry name" value="Immunoglobulins"/>
    <property type="match status" value="2"/>
</dbReference>
<dbReference type="InterPro" id="IPR036179">
    <property type="entry name" value="Ig-like_dom_sf"/>
</dbReference>
<keyword evidence="4" id="KW-0472">Membrane</keyword>
<feature type="compositionally biased region" description="Basic and acidic residues" evidence="3">
    <location>
        <begin position="369"/>
        <end position="380"/>
    </location>
</feature>
<sequence length="380" mass="43114">LICAAEGAPQVHFRWKKDSKEFNSTKPRHKVELYHKTYSVFYESRLTITEVDDKTDFGQYVCEAYNDLGTDVVKIMLERTGVPSAPGDLRVVTKADTSVVLTWVPGFNGGLLQSFHIRFNERGAKTYSYVDVFPPNATKFNVVSLRPDTMYDFNIRSSNSHGYGPYSTSLLTVTTMMLRVGEVPIYVIGIVVFVVALCLLLNLFLVICLIKKKRRKLALKASQEQQQHRENIELYKTPSNNYAESPTIADRYGNYDDIESYEGEYDPDSRGYMPRGPENESGFYNEGYHPRVGPPSFDSWEDYGPPGQGPLPPVPEDRYEEESMQEPMSDEEEYAAVLRRKQAEMTRPRAATPSSLPSSSIYSSLPRDVLGDRNVDPQFV</sequence>
<dbReference type="SMART" id="SM00060">
    <property type="entry name" value="FN3"/>
    <property type="match status" value="1"/>
</dbReference>
<evidence type="ECO:0000313" key="7">
    <source>
        <dbReference type="EMBL" id="ACY92581.1"/>
    </source>
</evidence>
<feature type="compositionally biased region" description="Acidic residues" evidence="3">
    <location>
        <begin position="318"/>
        <end position="334"/>
    </location>
</feature>
<evidence type="ECO:0000256" key="2">
    <source>
        <dbReference type="ARBA" id="ARBA00023157"/>
    </source>
</evidence>
<dbReference type="AlphaFoldDB" id="D1LX75"/>
<dbReference type="PANTHER" id="PTHR44170:SF32">
    <property type="entry name" value="PROTEIN TURTLE-LIKE PROTEIN"/>
    <property type="match status" value="1"/>
</dbReference>